<sequence length="189" mass="21868">MWRRLGWFLWLTGWVPLAGADVYKYVDANGQVYYADERKHPGYRLIIRTPRPRQAFGGRILSRRRSRFAPLIEQVAKKYALDPRLLHAVIRAESAYDPRAVSPKGAIGLMQLLPQTARRYGIDDPRDPKANLEAGARYLRDLLRRFKDVRLAVAAYNAGEAAVEKYGNRIPPYRETRRYVARVMQFYGS</sequence>
<protein>
    <recommendedName>
        <fullName evidence="6">Lytic transglycosylase</fullName>
    </recommendedName>
</protein>
<dbReference type="Pfam" id="PF01464">
    <property type="entry name" value="SLT"/>
    <property type="match status" value="1"/>
</dbReference>
<evidence type="ECO:0000259" key="3">
    <source>
        <dbReference type="Pfam" id="PF13511"/>
    </source>
</evidence>
<dbReference type="CDD" id="cd00254">
    <property type="entry name" value="LT-like"/>
    <property type="match status" value="1"/>
</dbReference>
<gene>
    <name evidence="4" type="ORF">MIN45_P1769</name>
</gene>
<dbReference type="InterPro" id="IPR025392">
    <property type="entry name" value="DUF4124"/>
</dbReference>
<dbReference type="InterPro" id="IPR000189">
    <property type="entry name" value="Transglyc_AS"/>
</dbReference>
<accession>A0AAU9C735</accession>
<evidence type="ECO:0000259" key="2">
    <source>
        <dbReference type="Pfam" id="PF01464"/>
    </source>
</evidence>
<feature type="domain" description="Transglycosylase SLT" evidence="2">
    <location>
        <begin position="71"/>
        <end position="168"/>
    </location>
</feature>
<dbReference type="InterPro" id="IPR008258">
    <property type="entry name" value="Transglycosylase_SLT_dom_1"/>
</dbReference>
<dbReference type="PANTHER" id="PTHR37423">
    <property type="entry name" value="SOLUBLE LYTIC MUREIN TRANSGLYCOSYLASE-RELATED"/>
    <property type="match status" value="1"/>
</dbReference>
<feature type="domain" description="DUF4124" evidence="3">
    <location>
        <begin position="15"/>
        <end position="38"/>
    </location>
</feature>
<name>A0AAU9C735_9GAMM</name>
<comment type="similarity">
    <text evidence="1">Belongs to the transglycosylase Slt family.</text>
</comment>
<dbReference type="RefSeq" id="WP_286291717.1">
    <property type="nucleotide sequence ID" value="NZ_AP024718.1"/>
</dbReference>
<evidence type="ECO:0000313" key="4">
    <source>
        <dbReference type="EMBL" id="BCX89397.1"/>
    </source>
</evidence>
<dbReference type="KEGG" id="meiy:MIN45_P1769"/>
<dbReference type="PROSITE" id="PS00922">
    <property type="entry name" value="TRANSGLYCOSYLASE"/>
    <property type="match status" value="1"/>
</dbReference>
<dbReference type="AlphaFoldDB" id="A0AAU9C735"/>
<dbReference type="GO" id="GO:0008933">
    <property type="term" value="F:peptidoglycan lytic transglycosylase activity"/>
    <property type="evidence" value="ECO:0007669"/>
    <property type="project" value="InterPro"/>
</dbReference>
<dbReference type="SUPFAM" id="SSF53955">
    <property type="entry name" value="Lysozyme-like"/>
    <property type="match status" value="1"/>
</dbReference>
<dbReference type="InterPro" id="IPR023346">
    <property type="entry name" value="Lysozyme-like_dom_sf"/>
</dbReference>
<organism evidence="4 5">
    <name type="scientific">Methylomarinovum tepidoasis</name>
    <dbReference type="NCBI Taxonomy" id="2840183"/>
    <lineage>
        <taxon>Bacteria</taxon>
        <taxon>Pseudomonadati</taxon>
        <taxon>Pseudomonadota</taxon>
        <taxon>Gammaproteobacteria</taxon>
        <taxon>Methylococcales</taxon>
        <taxon>Methylothermaceae</taxon>
        <taxon>Methylomarinovum</taxon>
    </lineage>
</organism>
<evidence type="ECO:0000256" key="1">
    <source>
        <dbReference type="ARBA" id="ARBA00007734"/>
    </source>
</evidence>
<dbReference type="Pfam" id="PF13511">
    <property type="entry name" value="DUF4124"/>
    <property type="match status" value="1"/>
</dbReference>
<proteinExistence type="inferred from homology"/>
<evidence type="ECO:0000313" key="5">
    <source>
        <dbReference type="Proteomes" id="UP001321450"/>
    </source>
</evidence>
<keyword evidence="5" id="KW-1185">Reference proteome</keyword>
<dbReference type="GO" id="GO:0000270">
    <property type="term" value="P:peptidoglycan metabolic process"/>
    <property type="evidence" value="ECO:0007669"/>
    <property type="project" value="InterPro"/>
</dbReference>
<reference evidence="5" key="1">
    <citation type="journal article" date="2024" name="Int. J. Syst. Evol. Microbiol.">
        <title>Methylomarinovum tepidoasis sp. nov., a moderately thermophilic methanotroph of the family Methylothermaceae isolated from a deep-sea hydrothermal field.</title>
        <authorList>
            <person name="Hirayama H."/>
            <person name="Takaki Y."/>
            <person name="Abe M."/>
            <person name="Miyazaki M."/>
            <person name="Uematsu K."/>
            <person name="Matsui Y."/>
            <person name="Takai K."/>
        </authorList>
    </citation>
    <scope>NUCLEOTIDE SEQUENCE [LARGE SCALE GENOMIC DNA]</scope>
    <source>
        <strain evidence="5">IN45</strain>
    </source>
</reference>
<dbReference type="Proteomes" id="UP001321450">
    <property type="component" value="Chromosome"/>
</dbReference>
<dbReference type="PANTHER" id="PTHR37423:SF2">
    <property type="entry name" value="MEMBRANE-BOUND LYTIC MUREIN TRANSGLYCOSYLASE C"/>
    <property type="match status" value="1"/>
</dbReference>
<dbReference type="Gene3D" id="1.10.530.10">
    <property type="match status" value="1"/>
</dbReference>
<dbReference type="GO" id="GO:0016020">
    <property type="term" value="C:membrane"/>
    <property type="evidence" value="ECO:0007669"/>
    <property type="project" value="InterPro"/>
</dbReference>
<dbReference type="EMBL" id="AP024718">
    <property type="protein sequence ID" value="BCX89397.1"/>
    <property type="molecule type" value="Genomic_DNA"/>
</dbReference>
<evidence type="ECO:0008006" key="6">
    <source>
        <dbReference type="Google" id="ProtNLM"/>
    </source>
</evidence>